<keyword evidence="3" id="KW-1185">Reference proteome</keyword>
<evidence type="ECO:0000313" key="3">
    <source>
        <dbReference type="Proteomes" id="UP001164390"/>
    </source>
</evidence>
<dbReference type="AlphaFoldDB" id="A0AA46TLP7"/>
<dbReference type="RefSeq" id="WP_271636557.1">
    <property type="nucleotide sequence ID" value="NZ_CP094970.1"/>
</dbReference>
<dbReference type="GO" id="GO:0043190">
    <property type="term" value="C:ATP-binding cassette (ABC) transporter complex"/>
    <property type="evidence" value="ECO:0007669"/>
    <property type="project" value="InterPro"/>
</dbReference>
<dbReference type="GO" id="GO:0022857">
    <property type="term" value="F:transmembrane transporter activity"/>
    <property type="evidence" value="ECO:0007669"/>
    <property type="project" value="InterPro"/>
</dbReference>
<dbReference type="Gene3D" id="3.40.190.120">
    <property type="entry name" value="Osmoprotection protein (prox), domain 2"/>
    <property type="match status" value="1"/>
</dbReference>
<sequence length="326" mass="34860">MKLSINPSSTPLRALAVTAAIGLALSGCSLDDEPKAKSGDLAEEASLDGASLTVGGKEFTEQLILCEITAQALESAGADVERKCGLAGSNTTHTALTSGEIDMYWEYTGTTWISYLKHTDPIPDAQKQFDAVAKEDLAKNDIEWLDPAQYNSTYAIAVASDTADELGVKTLSDYAKVANSNPEDASMCVNSEFEARNDGLPGLEKKYGFDLPSDAVKTIAMGTIPKAVSEGDPCNFGDMTSVDGRIPALDLTVLEDDKHFFPIYNPAPNVNKDVLADNPDIAKVLSPIAEALDEEAIQKLNAKVDIDGLQPEDAAQEWLQEHDFIG</sequence>
<feature type="domain" description="ABC-type glycine betaine transport system substrate-binding" evidence="1">
    <location>
        <begin position="51"/>
        <end position="321"/>
    </location>
</feature>
<reference evidence="2" key="1">
    <citation type="submission" date="2022-01" db="EMBL/GenBank/DDBJ databases">
        <title>Nocardioidaceae gen. sp. A5X3R13.</title>
        <authorList>
            <person name="Lopez Marin M.A."/>
            <person name="Uhlik O."/>
        </authorList>
    </citation>
    <scope>NUCLEOTIDE SEQUENCE</scope>
    <source>
        <strain evidence="2">A5X3R13</strain>
    </source>
</reference>
<dbReference type="CDD" id="cd13611">
    <property type="entry name" value="PBP2_YehZ"/>
    <property type="match status" value="1"/>
</dbReference>
<organism evidence="2 3">
    <name type="scientific">Solicola gregarius</name>
    <dbReference type="NCBI Taxonomy" id="2908642"/>
    <lineage>
        <taxon>Bacteria</taxon>
        <taxon>Bacillati</taxon>
        <taxon>Actinomycetota</taxon>
        <taxon>Actinomycetes</taxon>
        <taxon>Propionibacteriales</taxon>
        <taxon>Nocardioidaceae</taxon>
        <taxon>Solicola</taxon>
    </lineage>
</organism>
<accession>A0AA46TLP7</accession>
<dbReference type="Gene3D" id="3.40.190.10">
    <property type="entry name" value="Periplasmic binding protein-like II"/>
    <property type="match status" value="1"/>
</dbReference>
<gene>
    <name evidence="2" type="ORF">L0C25_11060</name>
</gene>
<dbReference type="InterPro" id="IPR007210">
    <property type="entry name" value="ABC_Gly_betaine_transp_sub-bd"/>
</dbReference>
<proteinExistence type="predicted"/>
<evidence type="ECO:0000313" key="2">
    <source>
        <dbReference type="EMBL" id="UYM07581.1"/>
    </source>
</evidence>
<evidence type="ECO:0000259" key="1">
    <source>
        <dbReference type="Pfam" id="PF04069"/>
    </source>
</evidence>
<name>A0AA46TLP7_9ACTN</name>
<dbReference type="SUPFAM" id="SSF53850">
    <property type="entry name" value="Periplasmic binding protein-like II"/>
    <property type="match status" value="1"/>
</dbReference>
<dbReference type="KEGG" id="sgrg:L0C25_11060"/>
<protein>
    <submittedName>
        <fullName evidence="2">Glycine betaine ABC transporter substrate-binding protein</fullName>
    </submittedName>
</protein>
<dbReference type="PROSITE" id="PS51257">
    <property type="entry name" value="PROKAR_LIPOPROTEIN"/>
    <property type="match status" value="1"/>
</dbReference>
<dbReference type="EMBL" id="CP094970">
    <property type="protein sequence ID" value="UYM07581.1"/>
    <property type="molecule type" value="Genomic_DNA"/>
</dbReference>
<dbReference type="Pfam" id="PF04069">
    <property type="entry name" value="OpuAC"/>
    <property type="match status" value="1"/>
</dbReference>
<dbReference type="Proteomes" id="UP001164390">
    <property type="component" value="Chromosome"/>
</dbReference>